<dbReference type="AlphaFoldDB" id="A0A510YA90"/>
<organism evidence="1 2">
    <name type="scientific">Marinococcus halophilus</name>
    <dbReference type="NCBI Taxonomy" id="1371"/>
    <lineage>
        <taxon>Bacteria</taxon>
        <taxon>Bacillati</taxon>
        <taxon>Bacillota</taxon>
        <taxon>Bacilli</taxon>
        <taxon>Bacillales</taxon>
        <taxon>Bacillaceae</taxon>
        <taxon>Marinococcus</taxon>
    </lineage>
</organism>
<name>A0A510YA90_MARHA</name>
<gene>
    <name evidence="1" type="ORF">MHA01_32000</name>
</gene>
<dbReference type="Proteomes" id="UP000321051">
    <property type="component" value="Unassembled WGS sequence"/>
</dbReference>
<reference evidence="1 2" key="1">
    <citation type="submission" date="2019-07" db="EMBL/GenBank/DDBJ databases">
        <title>Whole genome shotgun sequence of Marinococcus halophilus NBRC 102359.</title>
        <authorList>
            <person name="Hosoyama A."/>
            <person name="Uohara A."/>
            <person name="Ohji S."/>
            <person name="Ichikawa N."/>
        </authorList>
    </citation>
    <scope>NUCLEOTIDE SEQUENCE [LARGE SCALE GENOMIC DNA]</scope>
    <source>
        <strain evidence="1 2">NBRC 102359</strain>
    </source>
</reference>
<protein>
    <submittedName>
        <fullName evidence="1">Uncharacterized protein</fullName>
    </submittedName>
</protein>
<comment type="caution">
    <text evidence="1">The sequence shown here is derived from an EMBL/GenBank/DDBJ whole genome shotgun (WGS) entry which is preliminary data.</text>
</comment>
<dbReference type="EMBL" id="BJUN01000041">
    <property type="protein sequence ID" value="GEK60295.1"/>
    <property type="molecule type" value="Genomic_DNA"/>
</dbReference>
<proteinExistence type="predicted"/>
<keyword evidence="2" id="KW-1185">Reference proteome</keyword>
<sequence length="59" mass="6985">MRAIMTASASKPESIFFTTNVSLIFTQNRILYNIFKKYKILNTINVQIKFHDFQKEILD</sequence>
<evidence type="ECO:0000313" key="1">
    <source>
        <dbReference type="EMBL" id="GEK60295.1"/>
    </source>
</evidence>
<evidence type="ECO:0000313" key="2">
    <source>
        <dbReference type="Proteomes" id="UP000321051"/>
    </source>
</evidence>
<accession>A0A510YA90</accession>